<evidence type="ECO:0000313" key="1">
    <source>
        <dbReference type="EMBL" id="HIV01435.1"/>
    </source>
</evidence>
<dbReference type="Proteomes" id="UP000886861">
    <property type="component" value="Unassembled WGS sequence"/>
</dbReference>
<dbReference type="EMBL" id="DVOJ01000009">
    <property type="protein sequence ID" value="HIV01435.1"/>
    <property type="molecule type" value="Genomic_DNA"/>
</dbReference>
<name>A0A9D1SYH3_9FIRM</name>
<reference evidence="1" key="1">
    <citation type="submission" date="2020-10" db="EMBL/GenBank/DDBJ databases">
        <authorList>
            <person name="Gilroy R."/>
        </authorList>
    </citation>
    <scope>NUCLEOTIDE SEQUENCE</scope>
    <source>
        <strain evidence="1">CHK186-9395</strain>
    </source>
</reference>
<protein>
    <submittedName>
        <fullName evidence="1">Uncharacterized protein</fullName>
    </submittedName>
</protein>
<organism evidence="1 2">
    <name type="scientific">Candidatus Caccopulliclostridium gallistercoris</name>
    <dbReference type="NCBI Taxonomy" id="2840719"/>
    <lineage>
        <taxon>Bacteria</taxon>
        <taxon>Bacillati</taxon>
        <taxon>Bacillota</taxon>
        <taxon>Clostridia</taxon>
        <taxon>Candidatus Caccopulliclostridium</taxon>
    </lineage>
</organism>
<comment type="caution">
    <text evidence="1">The sequence shown here is derived from an EMBL/GenBank/DDBJ whole genome shotgun (WGS) entry which is preliminary data.</text>
</comment>
<sequence length="101" mass="11589">MQISIILTNLRGNTKILLDDEKKSCTVNGEEKNVNVDKVASRLLRIVSSWEDSYINPLIIDGLTYEVKIIKDGKTYTYYGSNEFPKNFHQFTALINEVMND</sequence>
<gene>
    <name evidence="1" type="ORF">IAA62_02645</name>
</gene>
<accession>A0A9D1SYH3</accession>
<proteinExistence type="predicted"/>
<evidence type="ECO:0000313" key="2">
    <source>
        <dbReference type="Proteomes" id="UP000886861"/>
    </source>
</evidence>
<reference evidence="1" key="2">
    <citation type="journal article" date="2021" name="PeerJ">
        <title>Extensive microbial diversity within the chicken gut microbiome revealed by metagenomics and culture.</title>
        <authorList>
            <person name="Gilroy R."/>
            <person name="Ravi A."/>
            <person name="Getino M."/>
            <person name="Pursley I."/>
            <person name="Horton D.L."/>
            <person name="Alikhan N.F."/>
            <person name="Baker D."/>
            <person name="Gharbi K."/>
            <person name="Hall N."/>
            <person name="Watson M."/>
            <person name="Adriaenssens E.M."/>
            <person name="Foster-Nyarko E."/>
            <person name="Jarju S."/>
            <person name="Secka A."/>
            <person name="Antonio M."/>
            <person name="Oren A."/>
            <person name="Chaudhuri R.R."/>
            <person name="La Ragione R."/>
            <person name="Hildebrand F."/>
            <person name="Pallen M.J."/>
        </authorList>
    </citation>
    <scope>NUCLEOTIDE SEQUENCE</scope>
    <source>
        <strain evidence="1">CHK186-9395</strain>
    </source>
</reference>
<dbReference type="AlphaFoldDB" id="A0A9D1SYH3"/>